<evidence type="ECO:0000313" key="3">
    <source>
        <dbReference type="Proteomes" id="UP000708208"/>
    </source>
</evidence>
<accession>A0A8J2NZI1</accession>
<sequence>LPRDGGSHQQQVVIVGGGRASRLSLLVGIVDPAGVATVAVGRRVPPRTGEEGGPQRPVESVGGG</sequence>
<dbReference type="AlphaFoldDB" id="A0A8J2NZI1"/>
<name>A0A8J2NZI1_9HEXA</name>
<evidence type="ECO:0000256" key="1">
    <source>
        <dbReference type="SAM" id="MobiDB-lite"/>
    </source>
</evidence>
<proteinExistence type="predicted"/>
<evidence type="ECO:0000313" key="2">
    <source>
        <dbReference type="EMBL" id="CAG7726350.1"/>
    </source>
</evidence>
<comment type="caution">
    <text evidence="2">The sequence shown here is derived from an EMBL/GenBank/DDBJ whole genome shotgun (WGS) entry which is preliminary data.</text>
</comment>
<dbReference type="EMBL" id="CAJVCH010134308">
    <property type="protein sequence ID" value="CAG7726350.1"/>
    <property type="molecule type" value="Genomic_DNA"/>
</dbReference>
<protein>
    <submittedName>
        <fullName evidence="2">Uncharacterized protein</fullName>
    </submittedName>
</protein>
<organism evidence="2 3">
    <name type="scientific">Allacma fusca</name>
    <dbReference type="NCBI Taxonomy" id="39272"/>
    <lineage>
        <taxon>Eukaryota</taxon>
        <taxon>Metazoa</taxon>
        <taxon>Ecdysozoa</taxon>
        <taxon>Arthropoda</taxon>
        <taxon>Hexapoda</taxon>
        <taxon>Collembola</taxon>
        <taxon>Symphypleona</taxon>
        <taxon>Sminthuridae</taxon>
        <taxon>Allacma</taxon>
    </lineage>
</organism>
<feature type="non-terminal residue" evidence="2">
    <location>
        <position position="64"/>
    </location>
</feature>
<dbReference type="Proteomes" id="UP000708208">
    <property type="component" value="Unassembled WGS sequence"/>
</dbReference>
<feature type="region of interest" description="Disordered" evidence="1">
    <location>
        <begin position="42"/>
        <end position="64"/>
    </location>
</feature>
<keyword evidence="3" id="KW-1185">Reference proteome</keyword>
<reference evidence="2" key="1">
    <citation type="submission" date="2021-06" db="EMBL/GenBank/DDBJ databases">
        <authorList>
            <person name="Hodson N. C."/>
            <person name="Mongue J. A."/>
            <person name="Jaron S. K."/>
        </authorList>
    </citation>
    <scope>NUCLEOTIDE SEQUENCE</scope>
</reference>
<feature type="non-terminal residue" evidence="2">
    <location>
        <position position="1"/>
    </location>
</feature>
<gene>
    <name evidence="2" type="ORF">AFUS01_LOCUS15265</name>
</gene>